<organism evidence="1 2">
    <name type="scientific">Catenuloplanes niger</name>
    <dbReference type="NCBI Taxonomy" id="587534"/>
    <lineage>
        <taxon>Bacteria</taxon>
        <taxon>Bacillati</taxon>
        <taxon>Actinomycetota</taxon>
        <taxon>Actinomycetes</taxon>
        <taxon>Micromonosporales</taxon>
        <taxon>Micromonosporaceae</taxon>
        <taxon>Catenuloplanes</taxon>
    </lineage>
</organism>
<evidence type="ECO:0000313" key="1">
    <source>
        <dbReference type="EMBL" id="MDR7327367.1"/>
    </source>
</evidence>
<name>A0AAE3ZWU7_9ACTN</name>
<proteinExistence type="predicted"/>
<evidence type="ECO:0000313" key="2">
    <source>
        <dbReference type="Proteomes" id="UP001183629"/>
    </source>
</evidence>
<comment type="caution">
    <text evidence="1">The sequence shown here is derived from an EMBL/GenBank/DDBJ whole genome shotgun (WGS) entry which is preliminary data.</text>
</comment>
<dbReference type="AlphaFoldDB" id="A0AAE3ZWU7"/>
<dbReference type="SUPFAM" id="SSF55144">
    <property type="entry name" value="LigT-like"/>
    <property type="match status" value="1"/>
</dbReference>
<protein>
    <recommendedName>
        <fullName evidence="3">2'-5' RNA ligase superfamily protein</fullName>
    </recommendedName>
</protein>
<evidence type="ECO:0008006" key="3">
    <source>
        <dbReference type="Google" id="ProtNLM"/>
    </source>
</evidence>
<reference evidence="1 2" key="1">
    <citation type="submission" date="2023-07" db="EMBL/GenBank/DDBJ databases">
        <title>Sequencing the genomes of 1000 actinobacteria strains.</title>
        <authorList>
            <person name="Klenk H.-P."/>
        </authorList>
    </citation>
    <scope>NUCLEOTIDE SEQUENCE [LARGE SCALE GENOMIC DNA]</scope>
    <source>
        <strain evidence="1 2">DSM 44711</strain>
    </source>
</reference>
<gene>
    <name evidence="1" type="ORF">J2S44_007617</name>
</gene>
<dbReference type="RefSeq" id="WP_310424625.1">
    <property type="nucleotide sequence ID" value="NZ_JAVDYC010000001.1"/>
</dbReference>
<dbReference type="Proteomes" id="UP001183629">
    <property type="component" value="Unassembled WGS sequence"/>
</dbReference>
<accession>A0AAE3ZWU7</accession>
<sequence length="155" mass="16496">MRTVELLLDPELDRRVRALWARLHAAGVRSLATHPHPTNRPHVTLVVVPSLDALPPLDLPVPVSLGAPRMLGRALVLPAAGLHDLQARVWSAVGSDNPLHAPDRWVPHVSLALNATPGSDTLLSGLPPLTGAAVAARSYDRETRTVTGIPHRPAG</sequence>
<dbReference type="InterPro" id="IPR009097">
    <property type="entry name" value="Cyclic_Pdiesterase"/>
</dbReference>
<dbReference type="EMBL" id="JAVDYC010000001">
    <property type="protein sequence ID" value="MDR7327367.1"/>
    <property type="molecule type" value="Genomic_DNA"/>
</dbReference>
<keyword evidence="2" id="KW-1185">Reference proteome</keyword>